<keyword evidence="2" id="KW-0472">Membrane</keyword>
<evidence type="ECO:0000256" key="2">
    <source>
        <dbReference type="SAM" id="Phobius"/>
    </source>
</evidence>
<dbReference type="Pfam" id="PF01381">
    <property type="entry name" value="HTH_3"/>
    <property type="match status" value="1"/>
</dbReference>
<keyword evidence="2" id="KW-1133">Transmembrane helix</keyword>
<evidence type="ECO:0000256" key="1">
    <source>
        <dbReference type="ARBA" id="ARBA00023125"/>
    </source>
</evidence>
<dbReference type="RefSeq" id="WP_041092066.1">
    <property type="nucleotide sequence ID" value="NZ_AP014680.1"/>
</dbReference>
<dbReference type="HOGENOM" id="CLU_1376640_0_0_9"/>
<dbReference type="InterPro" id="IPR001387">
    <property type="entry name" value="Cro/C1-type_HTH"/>
</dbReference>
<dbReference type="GO" id="GO:0003677">
    <property type="term" value="F:DNA binding"/>
    <property type="evidence" value="ECO:0007669"/>
    <property type="project" value="UniProtKB-KW"/>
</dbReference>
<feature type="transmembrane region" description="Helical" evidence="2">
    <location>
        <begin position="144"/>
        <end position="160"/>
    </location>
</feature>
<dbReference type="AlphaFoldDB" id="A0A0A1GUI2"/>
<name>A0A0A1GUI2_9LACO</name>
<dbReference type="Proteomes" id="UP000031620">
    <property type="component" value="Chromosome"/>
</dbReference>
<dbReference type="PROSITE" id="PS50943">
    <property type="entry name" value="HTH_CROC1"/>
    <property type="match status" value="1"/>
</dbReference>
<dbReference type="KEGG" id="lho:LOOC260_100750"/>
<dbReference type="PANTHER" id="PTHR46558:SF15">
    <property type="entry name" value="HELIX-TURN-HELIX DOMAIN PROTEIN"/>
    <property type="match status" value="1"/>
</dbReference>
<dbReference type="InterPro" id="IPR010982">
    <property type="entry name" value="Lambda_DNA-bd_dom_sf"/>
</dbReference>
<dbReference type="Gene3D" id="1.10.260.40">
    <property type="entry name" value="lambda repressor-like DNA-binding domains"/>
    <property type="match status" value="1"/>
</dbReference>
<gene>
    <name evidence="4" type="ORF">LOOC260_100750</name>
</gene>
<reference evidence="4 5" key="1">
    <citation type="submission" date="2014-11" db="EMBL/GenBank/DDBJ databases">
        <title>Complete genome sequence and analysis of Lactobacillus hokkaidonensis LOOC260T.</title>
        <authorList>
            <person name="Tanizawa Y."/>
            <person name="Tohno M."/>
            <person name="Kaminuma E."/>
            <person name="Nakamura Y."/>
            <person name="Arita M."/>
        </authorList>
    </citation>
    <scope>NUCLEOTIDE SEQUENCE [LARGE SCALE GENOMIC DNA]</scope>
    <source>
        <strain evidence="4 5">LOOC260</strain>
    </source>
</reference>
<feature type="transmembrane region" description="Helical" evidence="2">
    <location>
        <begin position="83"/>
        <end position="102"/>
    </location>
</feature>
<accession>A0A0A1GUI2</accession>
<protein>
    <submittedName>
        <fullName evidence="4">DNA-binding protein</fullName>
    </submittedName>
</protein>
<proteinExistence type="predicted"/>
<dbReference type="SUPFAM" id="SSF47413">
    <property type="entry name" value="lambda repressor-like DNA-binding domains"/>
    <property type="match status" value="1"/>
</dbReference>
<dbReference type="CDD" id="cd00093">
    <property type="entry name" value="HTH_XRE"/>
    <property type="match status" value="1"/>
</dbReference>
<organism evidence="4 5">
    <name type="scientific">Paucilactobacillus hokkaidonensis JCM 18461</name>
    <dbReference type="NCBI Taxonomy" id="1291742"/>
    <lineage>
        <taxon>Bacteria</taxon>
        <taxon>Bacillati</taxon>
        <taxon>Bacillota</taxon>
        <taxon>Bacilli</taxon>
        <taxon>Lactobacillales</taxon>
        <taxon>Lactobacillaceae</taxon>
        <taxon>Paucilactobacillus</taxon>
    </lineage>
</organism>
<dbReference type="EMBL" id="AP014680">
    <property type="protein sequence ID" value="BAP84654.1"/>
    <property type="molecule type" value="Genomic_DNA"/>
</dbReference>
<dbReference type="SMART" id="SM00530">
    <property type="entry name" value="HTH_XRE"/>
    <property type="match status" value="1"/>
</dbReference>
<feature type="domain" description="HTH cro/C1-type" evidence="3">
    <location>
        <begin position="7"/>
        <end position="61"/>
    </location>
</feature>
<evidence type="ECO:0000313" key="4">
    <source>
        <dbReference type="EMBL" id="BAP84654.1"/>
    </source>
</evidence>
<dbReference type="STRING" id="1291742.LOOC260_100750"/>
<sequence>MKIGYQIQTYREQHSLSQTQLADKLHISRQSISKWESGLALPTFANVVAISNLFNISIDDLVRGDMSLMNSLTAGNKEPLSRVFKIVVGGLVLGIIMYIILISLHVKVATFSDWTSLPVIVLFIGLLFTINWRQFNRSLSTKTVVLGIILLGLVLVPDIYENVSAALHGAMDEFQAGYNSF</sequence>
<evidence type="ECO:0000259" key="3">
    <source>
        <dbReference type="PROSITE" id="PS50943"/>
    </source>
</evidence>
<dbReference type="PANTHER" id="PTHR46558">
    <property type="entry name" value="TRACRIPTIONAL REGULATORY PROTEIN-RELATED-RELATED"/>
    <property type="match status" value="1"/>
</dbReference>
<keyword evidence="2" id="KW-0812">Transmembrane</keyword>
<feature type="transmembrane region" description="Helical" evidence="2">
    <location>
        <begin position="114"/>
        <end position="132"/>
    </location>
</feature>
<evidence type="ECO:0000313" key="5">
    <source>
        <dbReference type="Proteomes" id="UP000031620"/>
    </source>
</evidence>
<keyword evidence="1 4" id="KW-0238">DNA-binding</keyword>